<reference evidence="1" key="2">
    <citation type="journal article" date="2015" name="Data Brief">
        <title>Shoot transcriptome of the giant reed, Arundo donax.</title>
        <authorList>
            <person name="Barrero R.A."/>
            <person name="Guerrero F.D."/>
            <person name="Moolhuijzen P."/>
            <person name="Goolsby J.A."/>
            <person name="Tidwell J."/>
            <person name="Bellgard S.E."/>
            <person name="Bellgard M.I."/>
        </authorList>
    </citation>
    <scope>NUCLEOTIDE SEQUENCE</scope>
    <source>
        <tissue evidence="1">Shoot tissue taken approximately 20 cm above the soil surface</tissue>
    </source>
</reference>
<evidence type="ECO:0000313" key="1">
    <source>
        <dbReference type="EMBL" id="JAD32662.1"/>
    </source>
</evidence>
<name>A0A0A8ZCT6_ARUDO</name>
<reference evidence="1" key="1">
    <citation type="submission" date="2014-09" db="EMBL/GenBank/DDBJ databases">
        <authorList>
            <person name="Magalhaes I.L.F."/>
            <person name="Oliveira U."/>
            <person name="Santos F.R."/>
            <person name="Vidigal T.H.D.A."/>
            <person name="Brescovit A.D."/>
            <person name="Santos A.J."/>
        </authorList>
    </citation>
    <scope>NUCLEOTIDE SEQUENCE</scope>
    <source>
        <tissue evidence="1">Shoot tissue taken approximately 20 cm above the soil surface</tissue>
    </source>
</reference>
<accession>A0A0A8ZCT6</accession>
<sequence length="31" mass="3661">MLFVASANFFVCNTFQHFHVLNWKGQPKSVY</sequence>
<dbReference type="EMBL" id="GBRH01265233">
    <property type="protein sequence ID" value="JAD32662.1"/>
    <property type="molecule type" value="Transcribed_RNA"/>
</dbReference>
<dbReference type="AlphaFoldDB" id="A0A0A8ZCT6"/>
<protein>
    <submittedName>
        <fullName evidence="1">Uncharacterized protein</fullName>
    </submittedName>
</protein>
<proteinExistence type="predicted"/>
<organism evidence="1">
    <name type="scientific">Arundo donax</name>
    <name type="common">Giant reed</name>
    <name type="synonym">Donax arundinaceus</name>
    <dbReference type="NCBI Taxonomy" id="35708"/>
    <lineage>
        <taxon>Eukaryota</taxon>
        <taxon>Viridiplantae</taxon>
        <taxon>Streptophyta</taxon>
        <taxon>Embryophyta</taxon>
        <taxon>Tracheophyta</taxon>
        <taxon>Spermatophyta</taxon>
        <taxon>Magnoliopsida</taxon>
        <taxon>Liliopsida</taxon>
        <taxon>Poales</taxon>
        <taxon>Poaceae</taxon>
        <taxon>PACMAD clade</taxon>
        <taxon>Arundinoideae</taxon>
        <taxon>Arundineae</taxon>
        <taxon>Arundo</taxon>
    </lineage>
</organism>